<evidence type="ECO:0000256" key="14">
    <source>
        <dbReference type="ARBA" id="ARBA00023288"/>
    </source>
</evidence>
<keyword evidence="12" id="KW-0564">Palmitate</keyword>
<dbReference type="InterPro" id="IPR054765">
    <property type="entry name" value="SLBB_dom"/>
</dbReference>
<protein>
    <submittedName>
        <fullName evidence="18">Polysaccharide export protein</fullName>
    </submittedName>
</protein>
<dbReference type="GO" id="GO:0006811">
    <property type="term" value="P:monoatomic ion transport"/>
    <property type="evidence" value="ECO:0007669"/>
    <property type="project" value="UniProtKB-KW"/>
</dbReference>
<dbReference type="InterPro" id="IPR049712">
    <property type="entry name" value="Poly_export"/>
</dbReference>
<evidence type="ECO:0000256" key="3">
    <source>
        <dbReference type="ARBA" id="ARBA00022448"/>
    </source>
</evidence>
<feature type="domain" description="SLBB" evidence="17">
    <location>
        <begin position="177"/>
        <end position="245"/>
    </location>
</feature>
<dbReference type="GO" id="GO:0015288">
    <property type="term" value="F:porin activity"/>
    <property type="evidence" value="ECO:0007669"/>
    <property type="project" value="UniProtKB-KW"/>
</dbReference>
<evidence type="ECO:0000313" key="18">
    <source>
        <dbReference type="EMBL" id="MWB76541.1"/>
    </source>
</evidence>
<organism evidence="18 19">
    <name type="scientific">Pseudooceanicola pacificus</name>
    <dbReference type="NCBI Taxonomy" id="2676438"/>
    <lineage>
        <taxon>Bacteria</taxon>
        <taxon>Pseudomonadati</taxon>
        <taxon>Pseudomonadota</taxon>
        <taxon>Alphaproteobacteria</taxon>
        <taxon>Rhodobacterales</taxon>
        <taxon>Paracoccaceae</taxon>
        <taxon>Pseudooceanicola</taxon>
    </lineage>
</organism>
<evidence type="ECO:0000259" key="17">
    <source>
        <dbReference type="Pfam" id="PF22461"/>
    </source>
</evidence>
<dbReference type="PANTHER" id="PTHR33619:SF3">
    <property type="entry name" value="POLYSACCHARIDE EXPORT PROTEIN GFCE-RELATED"/>
    <property type="match status" value="1"/>
</dbReference>
<evidence type="ECO:0000256" key="7">
    <source>
        <dbReference type="ARBA" id="ARBA00022729"/>
    </source>
</evidence>
<dbReference type="GO" id="GO:0015159">
    <property type="term" value="F:polysaccharide transmembrane transporter activity"/>
    <property type="evidence" value="ECO:0007669"/>
    <property type="project" value="InterPro"/>
</dbReference>
<evidence type="ECO:0000256" key="15">
    <source>
        <dbReference type="SAM" id="SignalP"/>
    </source>
</evidence>
<evidence type="ECO:0000256" key="8">
    <source>
        <dbReference type="ARBA" id="ARBA00023047"/>
    </source>
</evidence>
<comment type="subcellular location">
    <subcellularLocation>
        <location evidence="1">Cell outer membrane</location>
        <topology evidence="1">Multi-pass membrane protein</topology>
    </subcellularLocation>
</comment>
<evidence type="ECO:0000256" key="2">
    <source>
        <dbReference type="ARBA" id="ARBA00009450"/>
    </source>
</evidence>
<keyword evidence="4" id="KW-1134">Transmembrane beta strand</keyword>
<name>A0A844W154_9RHOB</name>
<keyword evidence="10" id="KW-0626">Porin</keyword>
<keyword evidence="13" id="KW-0998">Cell outer membrane</keyword>
<dbReference type="GO" id="GO:0046930">
    <property type="term" value="C:pore complex"/>
    <property type="evidence" value="ECO:0007669"/>
    <property type="project" value="UniProtKB-KW"/>
</dbReference>
<dbReference type="Gene3D" id="3.30.1950.10">
    <property type="entry name" value="wza like domain"/>
    <property type="match status" value="1"/>
</dbReference>
<evidence type="ECO:0000256" key="10">
    <source>
        <dbReference type="ARBA" id="ARBA00023114"/>
    </source>
</evidence>
<evidence type="ECO:0000259" key="16">
    <source>
        <dbReference type="Pfam" id="PF02563"/>
    </source>
</evidence>
<dbReference type="Pfam" id="PF02563">
    <property type="entry name" value="Poly_export"/>
    <property type="match status" value="1"/>
</dbReference>
<feature type="domain" description="Polysaccharide export protein N-terminal" evidence="16">
    <location>
        <begin position="81"/>
        <end position="162"/>
    </location>
</feature>
<feature type="signal peptide" evidence="15">
    <location>
        <begin position="1"/>
        <end position="28"/>
    </location>
</feature>
<evidence type="ECO:0000256" key="4">
    <source>
        <dbReference type="ARBA" id="ARBA00022452"/>
    </source>
</evidence>
<sequence>MASAFVIRLAATAVLSIALAACSLPRGAALQSEILREKDSAQAPYEVVAVSRNSVGPISRWPQTGWQGGYNWPRASGGPKSSIIRPSDKVSLVIWDSQENSLLTNDAEKVVSMQGLTVSSTGTIFVPYIEEVVVNGQTPDQARSQIQEKLSAILPSAQVQLTFEPGKENSVDLVSGVTRPGTYPMQGRNFTVLGLISQGGGISSSLRNPLVRLIRGGQTFEIPAKTLLSDASRNIVLRGGDMVVVEEDDRFFTALGATGSEEILYFDRENITALEAMSMVGGISDGRADPKGVLVLREYPAKALRYDGTGPTKRQVIFTIDLTSADGLFSARNLRINPHDTVLVTESPLTTANTVFSLIGRLVGINNQLGSL</sequence>
<comment type="similarity">
    <text evidence="2">Belongs to the BexD/CtrA/VexA family.</text>
</comment>
<keyword evidence="9" id="KW-0406">Ion transport</keyword>
<evidence type="ECO:0000256" key="13">
    <source>
        <dbReference type="ARBA" id="ARBA00023237"/>
    </source>
</evidence>
<keyword evidence="14" id="KW-0449">Lipoprotein</keyword>
<evidence type="ECO:0000256" key="12">
    <source>
        <dbReference type="ARBA" id="ARBA00023139"/>
    </source>
</evidence>
<dbReference type="RefSeq" id="WP_160380687.1">
    <property type="nucleotide sequence ID" value="NZ_WNXQ01000001.1"/>
</dbReference>
<dbReference type="Gene3D" id="3.10.560.10">
    <property type="entry name" value="Outer membrane lipoprotein wza domain like"/>
    <property type="match status" value="2"/>
</dbReference>
<proteinExistence type="inferred from homology"/>
<keyword evidence="6" id="KW-0812">Transmembrane</keyword>
<reference evidence="18 19" key="1">
    <citation type="submission" date="2019-11" db="EMBL/GenBank/DDBJ databases">
        <title>Pseudooceanicola pacifica sp. nov., isolated from deep-sea sediment of the Pacific Ocean.</title>
        <authorList>
            <person name="Lyu L."/>
        </authorList>
    </citation>
    <scope>NUCLEOTIDE SEQUENCE [LARGE SCALE GENOMIC DNA]</scope>
    <source>
        <strain evidence="18 19">216_PA32_1</strain>
    </source>
</reference>
<comment type="caution">
    <text evidence="18">The sequence shown here is derived from an EMBL/GenBank/DDBJ whole genome shotgun (WGS) entry which is preliminary data.</text>
</comment>
<keyword evidence="5" id="KW-0762">Sugar transport</keyword>
<evidence type="ECO:0000256" key="9">
    <source>
        <dbReference type="ARBA" id="ARBA00023065"/>
    </source>
</evidence>
<evidence type="ECO:0000256" key="6">
    <source>
        <dbReference type="ARBA" id="ARBA00022692"/>
    </source>
</evidence>
<evidence type="ECO:0000256" key="1">
    <source>
        <dbReference type="ARBA" id="ARBA00004571"/>
    </source>
</evidence>
<accession>A0A844W154</accession>
<feature type="chain" id="PRO_5032459622" evidence="15">
    <location>
        <begin position="29"/>
        <end position="372"/>
    </location>
</feature>
<gene>
    <name evidence="18" type="ORF">GLS40_00730</name>
</gene>
<dbReference type="GO" id="GO:0009279">
    <property type="term" value="C:cell outer membrane"/>
    <property type="evidence" value="ECO:0007669"/>
    <property type="project" value="UniProtKB-SubCell"/>
</dbReference>
<evidence type="ECO:0000313" key="19">
    <source>
        <dbReference type="Proteomes" id="UP000443843"/>
    </source>
</evidence>
<keyword evidence="7 15" id="KW-0732">Signal</keyword>
<keyword evidence="8" id="KW-0625">Polysaccharide transport</keyword>
<dbReference type="AlphaFoldDB" id="A0A844W154"/>
<keyword evidence="11" id="KW-0472">Membrane</keyword>
<evidence type="ECO:0000256" key="11">
    <source>
        <dbReference type="ARBA" id="ARBA00023136"/>
    </source>
</evidence>
<dbReference type="InterPro" id="IPR003715">
    <property type="entry name" value="Poly_export_N"/>
</dbReference>
<dbReference type="Proteomes" id="UP000443843">
    <property type="component" value="Unassembled WGS sequence"/>
</dbReference>
<keyword evidence="19" id="KW-1185">Reference proteome</keyword>
<evidence type="ECO:0000256" key="5">
    <source>
        <dbReference type="ARBA" id="ARBA00022597"/>
    </source>
</evidence>
<dbReference type="EMBL" id="WNXQ01000001">
    <property type="protein sequence ID" value="MWB76541.1"/>
    <property type="molecule type" value="Genomic_DNA"/>
</dbReference>
<dbReference type="PANTHER" id="PTHR33619">
    <property type="entry name" value="POLYSACCHARIDE EXPORT PROTEIN GFCE-RELATED"/>
    <property type="match status" value="1"/>
</dbReference>
<keyword evidence="3" id="KW-0813">Transport</keyword>
<dbReference type="Pfam" id="PF22461">
    <property type="entry name" value="SLBB_2"/>
    <property type="match status" value="1"/>
</dbReference>